<name>A0A0E9X475_ANGAN</name>
<feature type="region of interest" description="Disordered" evidence="1">
    <location>
        <begin position="22"/>
        <end position="64"/>
    </location>
</feature>
<dbReference type="EMBL" id="GBXM01012089">
    <property type="protein sequence ID" value="JAH96488.1"/>
    <property type="molecule type" value="Transcribed_RNA"/>
</dbReference>
<evidence type="ECO:0000256" key="1">
    <source>
        <dbReference type="SAM" id="MobiDB-lite"/>
    </source>
</evidence>
<evidence type="ECO:0000313" key="2">
    <source>
        <dbReference type="EMBL" id="JAH96488.1"/>
    </source>
</evidence>
<sequence length="64" mass="6899">MGQESAESLFSITQSHIMGQVSSNVPHKGCRLKAGPSPGVQRHRPTELLAPDGIFLGKKQQAMK</sequence>
<reference evidence="2" key="2">
    <citation type="journal article" date="2015" name="Fish Shellfish Immunol.">
        <title>Early steps in the European eel (Anguilla anguilla)-Vibrio vulnificus interaction in the gills: Role of the RtxA13 toxin.</title>
        <authorList>
            <person name="Callol A."/>
            <person name="Pajuelo D."/>
            <person name="Ebbesson L."/>
            <person name="Teles M."/>
            <person name="MacKenzie S."/>
            <person name="Amaro C."/>
        </authorList>
    </citation>
    <scope>NUCLEOTIDE SEQUENCE</scope>
</reference>
<accession>A0A0E9X475</accession>
<protein>
    <submittedName>
        <fullName evidence="2">Uncharacterized protein</fullName>
    </submittedName>
</protein>
<proteinExistence type="predicted"/>
<organism evidence="2">
    <name type="scientific">Anguilla anguilla</name>
    <name type="common">European freshwater eel</name>
    <name type="synonym">Muraena anguilla</name>
    <dbReference type="NCBI Taxonomy" id="7936"/>
    <lineage>
        <taxon>Eukaryota</taxon>
        <taxon>Metazoa</taxon>
        <taxon>Chordata</taxon>
        <taxon>Craniata</taxon>
        <taxon>Vertebrata</taxon>
        <taxon>Euteleostomi</taxon>
        <taxon>Actinopterygii</taxon>
        <taxon>Neopterygii</taxon>
        <taxon>Teleostei</taxon>
        <taxon>Anguilliformes</taxon>
        <taxon>Anguillidae</taxon>
        <taxon>Anguilla</taxon>
    </lineage>
</organism>
<reference evidence="2" key="1">
    <citation type="submission" date="2014-11" db="EMBL/GenBank/DDBJ databases">
        <authorList>
            <person name="Amaro Gonzalez C."/>
        </authorList>
    </citation>
    <scope>NUCLEOTIDE SEQUENCE</scope>
</reference>
<dbReference type="AlphaFoldDB" id="A0A0E9X475"/>